<proteinExistence type="predicted"/>
<dbReference type="GO" id="GO:0001727">
    <property type="term" value="F:lipid kinase activity"/>
    <property type="evidence" value="ECO:0007669"/>
    <property type="project" value="TreeGrafter"/>
</dbReference>
<dbReference type="GO" id="GO:0016020">
    <property type="term" value="C:membrane"/>
    <property type="evidence" value="ECO:0007669"/>
    <property type="project" value="TreeGrafter"/>
</dbReference>
<dbReference type="Pfam" id="PF00781">
    <property type="entry name" value="DAGK_cat"/>
    <property type="match status" value="1"/>
</dbReference>
<dbReference type="InterPro" id="IPR050187">
    <property type="entry name" value="Lipid_Phosphate_FormReg"/>
</dbReference>
<evidence type="ECO:0000313" key="3">
    <source>
        <dbReference type="Proteomes" id="UP000307440"/>
    </source>
</evidence>
<dbReference type="PANTHER" id="PTHR12358">
    <property type="entry name" value="SPHINGOSINE KINASE"/>
    <property type="match status" value="1"/>
</dbReference>
<dbReference type="InterPro" id="IPR017438">
    <property type="entry name" value="ATP-NAD_kinase_N"/>
</dbReference>
<dbReference type="PROSITE" id="PS50146">
    <property type="entry name" value="DAGK"/>
    <property type="match status" value="1"/>
</dbReference>
<keyword evidence="3" id="KW-1185">Reference proteome</keyword>
<dbReference type="EMBL" id="ML210175">
    <property type="protein sequence ID" value="TFK26366.1"/>
    <property type="molecule type" value="Genomic_DNA"/>
</dbReference>
<dbReference type="Proteomes" id="UP000307440">
    <property type="component" value="Unassembled WGS sequence"/>
</dbReference>
<gene>
    <name evidence="2" type="ORF">FA15DRAFT_588415</name>
</gene>
<name>A0A5C3L2E6_COPMA</name>
<dbReference type="GO" id="GO:0046512">
    <property type="term" value="P:sphingosine biosynthetic process"/>
    <property type="evidence" value="ECO:0007669"/>
    <property type="project" value="TreeGrafter"/>
</dbReference>
<dbReference type="SUPFAM" id="SSF111331">
    <property type="entry name" value="NAD kinase/diacylglycerol kinase-like"/>
    <property type="match status" value="1"/>
</dbReference>
<dbReference type="GO" id="GO:0005737">
    <property type="term" value="C:cytoplasm"/>
    <property type="evidence" value="ECO:0007669"/>
    <property type="project" value="TreeGrafter"/>
</dbReference>
<dbReference type="SMART" id="SM00046">
    <property type="entry name" value="DAGKc"/>
    <property type="match status" value="1"/>
</dbReference>
<dbReference type="AlphaFoldDB" id="A0A5C3L2E6"/>
<feature type="domain" description="DAGKc" evidence="1">
    <location>
        <begin position="1"/>
        <end position="151"/>
    </location>
</feature>
<sequence length="392" mass="41942">MPLFIVYNPVCGDKSATKFFKEHVVPLLDKADLKPESVQETQREGHAGELISTTLSTSHEEVTIVLGSGDGTLHEIVNELYGGGSRPEAKVKIVLVPCGTANALYSSLYPPSGPDAIQDVDYRLKALKSFIGGAASYVPLSFAVTTVSAAGAPNSNKPLVSSVVISTSLHAAILRDSEQLRDEHPGIERFKIAAQQNSDKWYNARAKLLPLPGGAPQIYDPKDGAFHDFKDTSGDGSAELEGPFAYFLSTVNVDRLEPAFNITPLSRQIKPPAGSCDVIIIRPLRDPSVSADSPEARQAFVPKLWAVLGGAYQEGSHVRLRYTKSGDVVTEGDGQLVVEYARCGGWRWIPDEADPGAHWLCSDGYVTGIGKGQTAESKIPPATEGNIVVCAS</sequence>
<dbReference type="Gene3D" id="3.40.50.10330">
    <property type="entry name" value="Probable inorganic polyphosphate/atp-NAD kinase, domain 1"/>
    <property type="match status" value="1"/>
</dbReference>
<organism evidence="2 3">
    <name type="scientific">Coprinopsis marcescibilis</name>
    <name type="common">Agaric fungus</name>
    <name type="synonym">Psathyrella marcescibilis</name>
    <dbReference type="NCBI Taxonomy" id="230819"/>
    <lineage>
        <taxon>Eukaryota</taxon>
        <taxon>Fungi</taxon>
        <taxon>Dikarya</taxon>
        <taxon>Basidiomycota</taxon>
        <taxon>Agaricomycotina</taxon>
        <taxon>Agaricomycetes</taxon>
        <taxon>Agaricomycetidae</taxon>
        <taxon>Agaricales</taxon>
        <taxon>Agaricineae</taxon>
        <taxon>Psathyrellaceae</taxon>
        <taxon>Coprinopsis</taxon>
    </lineage>
</organism>
<dbReference type="InterPro" id="IPR016064">
    <property type="entry name" value="NAD/diacylglycerol_kinase_sf"/>
</dbReference>
<protein>
    <recommendedName>
        <fullName evidence="1">DAGKc domain-containing protein</fullName>
    </recommendedName>
</protein>
<evidence type="ECO:0000313" key="2">
    <source>
        <dbReference type="EMBL" id="TFK26366.1"/>
    </source>
</evidence>
<dbReference type="PANTHER" id="PTHR12358:SF105">
    <property type="entry name" value="DAGKC DOMAIN-CONTAINING PROTEIN"/>
    <property type="match status" value="1"/>
</dbReference>
<dbReference type="STRING" id="230819.A0A5C3L2E6"/>
<evidence type="ECO:0000259" key="1">
    <source>
        <dbReference type="PROSITE" id="PS50146"/>
    </source>
</evidence>
<reference evidence="2 3" key="1">
    <citation type="journal article" date="2019" name="Nat. Ecol. Evol.">
        <title>Megaphylogeny resolves global patterns of mushroom evolution.</title>
        <authorList>
            <person name="Varga T."/>
            <person name="Krizsan K."/>
            <person name="Foldi C."/>
            <person name="Dima B."/>
            <person name="Sanchez-Garcia M."/>
            <person name="Sanchez-Ramirez S."/>
            <person name="Szollosi G.J."/>
            <person name="Szarkandi J.G."/>
            <person name="Papp V."/>
            <person name="Albert L."/>
            <person name="Andreopoulos W."/>
            <person name="Angelini C."/>
            <person name="Antonin V."/>
            <person name="Barry K.W."/>
            <person name="Bougher N.L."/>
            <person name="Buchanan P."/>
            <person name="Buyck B."/>
            <person name="Bense V."/>
            <person name="Catcheside P."/>
            <person name="Chovatia M."/>
            <person name="Cooper J."/>
            <person name="Damon W."/>
            <person name="Desjardin D."/>
            <person name="Finy P."/>
            <person name="Geml J."/>
            <person name="Haridas S."/>
            <person name="Hughes K."/>
            <person name="Justo A."/>
            <person name="Karasinski D."/>
            <person name="Kautmanova I."/>
            <person name="Kiss B."/>
            <person name="Kocsube S."/>
            <person name="Kotiranta H."/>
            <person name="LaButti K.M."/>
            <person name="Lechner B.E."/>
            <person name="Liimatainen K."/>
            <person name="Lipzen A."/>
            <person name="Lukacs Z."/>
            <person name="Mihaltcheva S."/>
            <person name="Morgado L.N."/>
            <person name="Niskanen T."/>
            <person name="Noordeloos M.E."/>
            <person name="Ohm R.A."/>
            <person name="Ortiz-Santana B."/>
            <person name="Ovrebo C."/>
            <person name="Racz N."/>
            <person name="Riley R."/>
            <person name="Savchenko A."/>
            <person name="Shiryaev A."/>
            <person name="Soop K."/>
            <person name="Spirin V."/>
            <person name="Szebenyi C."/>
            <person name="Tomsovsky M."/>
            <person name="Tulloss R.E."/>
            <person name="Uehling J."/>
            <person name="Grigoriev I.V."/>
            <person name="Vagvolgyi C."/>
            <person name="Papp T."/>
            <person name="Martin F.M."/>
            <person name="Miettinen O."/>
            <person name="Hibbett D.S."/>
            <person name="Nagy L.G."/>
        </authorList>
    </citation>
    <scope>NUCLEOTIDE SEQUENCE [LARGE SCALE GENOMIC DNA]</scope>
    <source>
        <strain evidence="2 3">CBS 121175</strain>
    </source>
</reference>
<dbReference type="InterPro" id="IPR001206">
    <property type="entry name" value="Diacylglycerol_kinase_cat_dom"/>
</dbReference>
<dbReference type="OrthoDB" id="336240at2759"/>
<accession>A0A5C3L2E6</accession>